<feature type="compositionally biased region" description="Basic residues" evidence="2">
    <location>
        <begin position="196"/>
        <end position="209"/>
    </location>
</feature>
<protein>
    <submittedName>
        <fullName evidence="3">Uncharacterized protein</fullName>
    </submittedName>
</protein>
<feature type="compositionally biased region" description="Polar residues" evidence="2">
    <location>
        <begin position="331"/>
        <end position="341"/>
    </location>
</feature>
<organism evidence="3 4">
    <name type="scientific">Penicillium diatomitis</name>
    <dbReference type="NCBI Taxonomy" id="2819901"/>
    <lineage>
        <taxon>Eukaryota</taxon>
        <taxon>Fungi</taxon>
        <taxon>Dikarya</taxon>
        <taxon>Ascomycota</taxon>
        <taxon>Pezizomycotina</taxon>
        <taxon>Eurotiomycetes</taxon>
        <taxon>Eurotiomycetidae</taxon>
        <taxon>Eurotiales</taxon>
        <taxon>Aspergillaceae</taxon>
        <taxon>Penicillium</taxon>
    </lineage>
</organism>
<sequence length="560" mass="61606">MSQSPPRSITSTGSESNNSTRLRSSSAQGYHSASNSKSFSSEVNPFDTALPPITHAHPPVTTHRRTGSTLKTVMRKIFNRKRQSQGEGMIVGPAETYFSLQGNSPEPIVGKSFLAAPSPPPSKCNSPLSEANLQLATNCLSPNSLVSSSLAPAGLALPPRRASLPSVIFSEDESRYGVASAVSDPQENQSVTSARKSQHSALRHRRRSRSIGALRSPTREQPGCPSPWVSRTISFPQTTKGPKSPLPKQEIPVTERAPRRPSTGTTFTSQTKGSEAPTSSFPEINPDRVSLLPNMANLVRAMQQDDSLTVEQRLNTIEVKMIDLEFAIARMQTSSTSSTPTVEKHPERERKRSTPRRREKALPQVPKQSSRSISNNRDKSKVPTTSTTEPKGQPKSTSPNRTDTEKPNKPEISRADLSTISVDNFNGISIEQYSALVTLLRREQTARRNLESQVSSLKKDIRQMQRAALHSMEMGGTMYPISNADSQEFLRFRRALDGSECGSPRRANDEKGMNSAYETESDYDPYGPPKWEREMDREKGRVQELKLGPPGKRLATTAMG</sequence>
<gene>
    <name evidence="3" type="ORF">N7539_002107</name>
</gene>
<feature type="compositionally biased region" description="Polar residues" evidence="2">
    <location>
        <begin position="366"/>
        <end position="375"/>
    </location>
</feature>
<reference evidence="3" key="1">
    <citation type="submission" date="2022-12" db="EMBL/GenBank/DDBJ databases">
        <authorList>
            <person name="Petersen C."/>
        </authorList>
    </citation>
    <scope>NUCLEOTIDE SEQUENCE</scope>
    <source>
        <strain evidence="3">IBT 30728</strain>
    </source>
</reference>
<keyword evidence="1" id="KW-0175">Coiled coil</keyword>
<dbReference type="GeneID" id="81621959"/>
<keyword evidence="4" id="KW-1185">Reference proteome</keyword>
<feature type="compositionally biased region" description="Polar residues" evidence="2">
    <location>
        <begin position="262"/>
        <end position="282"/>
    </location>
</feature>
<feature type="compositionally biased region" description="Polar residues" evidence="2">
    <location>
        <begin position="382"/>
        <end position="401"/>
    </location>
</feature>
<dbReference type="AlphaFoldDB" id="A0A9X0C0J1"/>
<feature type="region of interest" description="Disordered" evidence="2">
    <location>
        <begin position="499"/>
        <end position="540"/>
    </location>
</feature>
<accession>A0A9X0C0J1</accession>
<evidence type="ECO:0000313" key="4">
    <source>
        <dbReference type="Proteomes" id="UP001148312"/>
    </source>
</evidence>
<evidence type="ECO:0000256" key="1">
    <source>
        <dbReference type="SAM" id="Coils"/>
    </source>
</evidence>
<feature type="region of interest" description="Disordered" evidence="2">
    <location>
        <begin position="1"/>
        <end position="68"/>
    </location>
</feature>
<feature type="compositionally biased region" description="Polar residues" evidence="2">
    <location>
        <begin position="183"/>
        <end position="195"/>
    </location>
</feature>
<evidence type="ECO:0000256" key="2">
    <source>
        <dbReference type="SAM" id="MobiDB-lite"/>
    </source>
</evidence>
<dbReference type="RefSeq" id="XP_056793741.1">
    <property type="nucleotide sequence ID" value="XM_056931710.1"/>
</dbReference>
<evidence type="ECO:0000313" key="3">
    <source>
        <dbReference type="EMBL" id="KAJ5493361.1"/>
    </source>
</evidence>
<feature type="compositionally biased region" description="Basic and acidic residues" evidence="2">
    <location>
        <begin position="402"/>
        <end position="414"/>
    </location>
</feature>
<proteinExistence type="predicted"/>
<feature type="compositionally biased region" description="Basic and acidic residues" evidence="2">
    <location>
        <begin position="342"/>
        <end position="352"/>
    </location>
</feature>
<feature type="region of interest" description="Disordered" evidence="2">
    <location>
        <begin position="179"/>
        <end position="286"/>
    </location>
</feature>
<feature type="region of interest" description="Disordered" evidence="2">
    <location>
        <begin position="331"/>
        <end position="415"/>
    </location>
</feature>
<feature type="compositionally biased region" description="Polar residues" evidence="2">
    <location>
        <begin position="229"/>
        <end position="241"/>
    </location>
</feature>
<feature type="coiled-coil region" evidence="1">
    <location>
        <begin position="440"/>
        <end position="467"/>
    </location>
</feature>
<feature type="compositionally biased region" description="Polar residues" evidence="2">
    <location>
        <begin position="1"/>
        <end position="43"/>
    </location>
</feature>
<dbReference type="Proteomes" id="UP001148312">
    <property type="component" value="Unassembled WGS sequence"/>
</dbReference>
<comment type="caution">
    <text evidence="3">The sequence shown here is derived from an EMBL/GenBank/DDBJ whole genome shotgun (WGS) entry which is preliminary data.</text>
</comment>
<reference evidence="3" key="2">
    <citation type="journal article" date="2023" name="IMA Fungus">
        <title>Comparative genomic study of the Penicillium genus elucidates a diverse pangenome and 15 lateral gene transfer events.</title>
        <authorList>
            <person name="Petersen C."/>
            <person name="Sorensen T."/>
            <person name="Nielsen M.R."/>
            <person name="Sondergaard T.E."/>
            <person name="Sorensen J.L."/>
            <person name="Fitzpatrick D.A."/>
            <person name="Frisvad J.C."/>
            <person name="Nielsen K.L."/>
        </authorList>
    </citation>
    <scope>NUCLEOTIDE SEQUENCE</scope>
    <source>
        <strain evidence="3">IBT 30728</strain>
    </source>
</reference>
<feature type="compositionally biased region" description="Basic and acidic residues" evidence="2">
    <location>
        <begin position="530"/>
        <end position="540"/>
    </location>
</feature>
<name>A0A9X0C0J1_9EURO</name>
<dbReference type="EMBL" id="JAPWDQ010000002">
    <property type="protein sequence ID" value="KAJ5493361.1"/>
    <property type="molecule type" value="Genomic_DNA"/>
</dbReference>